<proteinExistence type="predicted"/>
<accession>A0A1W2EHE1</accession>
<protein>
    <submittedName>
        <fullName evidence="1">Uncharacterized protein</fullName>
    </submittedName>
</protein>
<evidence type="ECO:0000313" key="1">
    <source>
        <dbReference type="EMBL" id="SMD09127.1"/>
    </source>
</evidence>
<gene>
    <name evidence="1" type="ORF">SAMN06295998_12916</name>
</gene>
<dbReference type="EMBL" id="FWYD01000029">
    <property type="protein sequence ID" value="SMD09127.1"/>
    <property type="molecule type" value="Genomic_DNA"/>
</dbReference>
<dbReference type="Proteomes" id="UP000192330">
    <property type="component" value="Unassembled WGS sequence"/>
</dbReference>
<keyword evidence="2" id="KW-1185">Reference proteome</keyword>
<evidence type="ECO:0000313" key="2">
    <source>
        <dbReference type="Proteomes" id="UP000192330"/>
    </source>
</evidence>
<name>A0A1W2EHE1_9RHOB</name>
<organism evidence="1 2">
    <name type="scientific">Primorskyibacter flagellatus</name>
    <dbReference type="NCBI Taxonomy" id="1387277"/>
    <lineage>
        <taxon>Bacteria</taxon>
        <taxon>Pseudomonadati</taxon>
        <taxon>Pseudomonadota</taxon>
        <taxon>Alphaproteobacteria</taxon>
        <taxon>Rhodobacterales</taxon>
        <taxon>Roseobacteraceae</taxon>
        <taxon>Primorskyibacter</taxon>
    </lineage>
</organism>
<dbReference type="AlphaFoldDB" id="A0A1W2EHE1"/>
<dbReference type="STRING" id="1387277.SAMN06295998_12916"/>
<reference evidence="1 2" key="1">
    <citation type="submission" date="2017-04" db="EMBL/GenBank/DDBJ databases">
        <authorList>
            <person name="Afonso C.L."/>
            <person name="Miller P.J."/>
            <person name="Scott M.A."/>
            <person name="Spackman E."/>
            <person name="Goraichik I."/>
            <person name="Dimitrov K.M."/>
            <person name="Suarez D.L."/>
            <person name="Swayne D.E."/>
        </authorList>
    </citation>
    <scope>NUCLEOTIDE SEQUENCE [LARGE SCALE GENOMIC DNA]</scope>
    <source>
        <strain evidence="1 2">CGMCC 1.12644</strain>
    </source>
</reference>
<sequence>MLLATDRDNDFVQMPFVVGAGAIAPDAIRNMPTKSIDTQPDGFPADNHAPLSQKVLDVSRAQRETVVRPNSVGNDFARVSETLEAMQTGRSSHAAKIVR</sequence>